<keyword evidence="6" id="KW-0408">Iron</keyword>
<dbReference type="InterPro" id="IPR000028">
    <property type="entry name" value="Chloroperoxidase"/>
</dbReference>
<keyword evidence="4" id="KW-0479">Metal-binding</keyword>
<evidence type="ECO:0000259" key="8">
    <source>
        <dbReference type="PROSITE" id="PS51405"/>
    </source>
</evidence>
<dbReference type="GO" id="GO:0046872">
    <property type="term" value="F:metal ion binding"/>
    <property type="evidence" value="ECO:0007669"/>
    <property type="project" value="UniProtKB-KW"/>
</dbReference>
<dbReference type="OrthoDB" id="407298at2759"/>
<evidence type="ECO:0000256" key="1">
    <source>
        <dbReference type="ARBA" id="ARBA00001970"/>
    </source>
</evidence>
<proteinExistence type="inferred from homology"/>
<evidence type="ECO:0000256" key="3">
    <source>
        <dbReference type="ARBA" id="ARBA00022617"/>
    </source>
</evidence>
<dbReference type="PANTHER" id="PTHR33577">
    <property type="entry name" value="STERIGMATOCYSTIN BIOSYNTHESIS PEROXIDASE STCC-RELATED"/>
    <property type="match status" value="1"/>
</dbReference>
<dbReference type="AlphaFoldDB" id="A0A6A6SXG5"/>
<organism evidence="9 10">
    <name type="scientific">Lophiostoma macrostomum CBS 122681</name>
    <dbReference type="NCBI Taxonomy" id="1314788"/>
    <lineage>
        <taxon>Eukaryota</taxon>
        <taxon>Fungi</taxon>
        <taxon>Dikarya</taxon>
        <taxon>Ascomycota</taxon>
        <taxon>Pezizomycotina</taxon>
        <taxon>Dothideomycetes</taxon>
        <taxon>Pleosporomycetidae</taxon>
        <taxon>Pleosporales</taxon>
        <taxon>Lophiostomataceae</taxon>
        <taxon>Lophiostoma</taxon>
    </lineage>
</organism>
<name>A0A6A6SXG5_9PLEO</name>
<evidence type="ECO:0000256" key="7">
    <source>
        <dbReference type="ARBA" id="ARBA00025795"/>
    </source>
</evidence>
<dbReference type="PROSITE" id="PS51405">
    <property type="entry name" value="HEME_HALOPEROXIDASE"/>
    <property type="match status" value="1"/>
</dbReference>
<evidence type="ECO:0000256" key="2">
    <source>
        <dbReference type="ARBA" id="ARBA00022559"/>
    </source>
</evidence>
<evidence type="ECO:0000256" key="5">
    <source>
        <dbReference type="ARBA" id="ARBA00023002"/>
    </source>
</evidence>
<reference evidence="9" key="1">
    <citation type="journal article" date="2020" name="Stud. Mycol.">
        <title>101 Dothideomycetes genomes: a test case for predicting lifestyles and emergence of pathogens.</title>
        <authorList>
            <person name="Haridas S."/>
            <person name="Albert R."/>
            <person name="Binder M."/>
            <person name="Bloem J."/>
            <person name="Labutti K."/>
            <person name="Salamov A."/>
            <person name="Andreopoulos B."/>
            <person name="Baker S."/>
            <person name="Barry K."/>
            <person name="Bills G."/>
            <person name="Bluhm B."/>
            <person name="Cannon C."/>
            <person name="Castanera R."/>
            <person name="Culley D."/>
            <person name="Daum C."/>
            <person name="Ezra D."/>
            <person name="Gonzalez J."/>
            <person name="Henrissat B."/>
            <person name="Kuo A."/>
            <person name="Liang C."/>
            <person name="Lipzen A."/>
            <person name="Lutzoni F."/>
            <person name="Magnuson J."/>
            <person name="Mondo S."/>
            <person name="Nolan M."/>
            <person name="Ohm R."/>
            <person name="Pangilinan J."/>
            <person name="Park H.-J."/>
            <person name="Ramirez L."/>
            <person name="Alfaro M."/>
            <person name="Sun H."/>
            <person name="Tritt A."/>
            <person name="Yoshinaga Y."/>
            <person name="Zwiers L.-H."/>
            <person name="Turgeon B."/>
            <person name="Goodwin S."/>
            <person name="Spatafora J."/>
            <person name="Crous P."/>
            <person name="Grigoriev I."/>
        </authorList>
    </citation>
    <scope>NUCLEOTIDE SEQUENCE</scope>
    <source>
        <strain evidence="9">CBS 122681</strain>
    </source>
</reference>
<comment type="similarity">
    <text evidence="7">Belongs to the chloroperoxidase family.</text>
</comment>
<dbReference type="EMBL" id="MU004403">
    <property type="protein sequence ID" value="KAF2652386.1"/>
    <property type="molecule type" value="Genomic_DNA"/>
</dbReference>
<evidence type="ECO:0000256" key="4">
    <source>
        <dbReference type="ARBA" id="ARBA00022723"/>
    </source>
</evidence>
<dbReference type="InterPro" id="IPR036851">
    <property type="entry name" value="Chloroperoxidase-like_sf"/>
</dbReference>
<comment type="cofactor">
    <cofactor evidence="1">
        <name>heme b</name>
        <dbReference type="ChEBI" id="CHEBI:60344"/>
    </cofactor>
</comment>
<protein>
    <submittedName>
        <fullName evidence="9">Peroxidase</fullName>
    </submittedName>
</protein>
<keyword evidence="2 9" id="KW-0575">Peroxidase</keyword>
<dbReference type="SUPFAM" id="SSF47571">
    <property type="entry name" value="Cloroperoxidase"/>
    <property type="match status" value="1"/>
</dbReference>
<dbReference type="PANTHER" id="PTHR33577:SF7">
    <property type="entry name" value="HEME HALOPEROXIDASE FAMILY PROFILE DOMAIN-CONTAINING PROTEIN"/>
    <property type="match status" value="1"/>
</dbReference>
<keyword evidence="10" id="KW-1185">Reference proteome</keyword>
<sequence length="262" mass="28583">MATCLSTLSLAEYPFHSKAIERSVHQAHAHPWTPAGPGDVRAPCPMLNTLANHGYLPHNGRDISQQNTIDALGQALNINSTLAVFLHQEALTTNPAPNATTFSLDDLSRHNVLEHDASLSRLDAYFGDNHDFNQAVFDETRSYWTSPIINITTAAAALAARKETSNTTNPTFVLSDIGRAFGFGETAAYILILGNKTTATVERSLVEYLFENERLPLELGWTRSAVPFVEDDLFTLLDRVVNATGADASLVKRAGLHGGRRV</sequence>
<keyword evidence="3" id="KW-0349">Heme</keyword>
<accession>A0A6A6SXG5</accession>
<dbReference type="Gene3D" id="1.10.489.10">
    <property type="entry name" value="Chloroperoxidase-like"/>
    <property type="match status" value="1"/>
</dbReference>
<gene>
    <name evidence="9" type="ORF">K491DRAFT_604939</name>
</gene>
<feature type="domain" description="Heme haloperoxidase family profile" evidence="8">
    <location>
        <begin position="28"/>
        <end position="241"/>
    </location>
</feature>
<evidence type="ECO:0000256" key="6">
    <source>
        <dbReference type="ARBA" id="ARBA00023004"/>
    </source>
</evidence>
<dbReference type="GO" id="GO:0004601">
    <property type="term" value="F:peroxidase activity"/>
    <property type="evidence" value="ECO:0007669"/>
    <property type="project" value="UniProtKB-KW"/>
</dbReference>
<dbReference type="Pfam" id="PF01328">
    <property type="entry name" value="Peroxidase_2"/>
    <property type="match status" value="1"/>
</dbReference>
<evidence type="ECO:0000313" key="10">
    <source>
        <dbReference type="Proteomes" id="UP000799324"/>
    </source>
</evidence>
<keyword evidence="5" id="KW-0560">Oxidoreductase</keyword>
<dbReference type="Proteomes" id="UP000799324">
    <property type="component" value="Unassembled WGS sequence"/>
</dbReference>
<evidence type="ECO:0000313" key="9">
    <source>
        <dbReference type="EMBL" id="KAF2652386.1"/>
    </source>
</evidence>